<dbReference type="PANTHER" id="PTHR46648:SF1">
    <property type="entry name" value="ADENOSINE 5'-MONOPHOSPHORAMIDASE HNT1"/>
    <property type="match status" value="1"/>
</dbReference>
<evidence type="ECO:0000256" key="2">
    <source>
        <dbReference type="PIRSR" id="PIRSR601310-3"/>
    </source>
</evidence>
<evidence type="ECO:0000259" key="4">
    <source>
        <dbReference type="PROSITE" id="PS51084"/>
    </source>
</evidence>
<keyword evidence="6" id="KW-1185">Reference proteome</keyword>
<evidence type="ECO:0000313" key="5">
    <source>
        <dbReference type="EMBL" id="QTA85195.1"/>
    </source>
</evidence>
<sequence length="139" mass="15550">MEDCIFCKIIKGEIPCFKVYENDKVLAFEDVNPISEGHTLIIPKNHAENLWEISEADLHAIHMASKKVAHAIKETLKPDGVAVLQLNGRGVNQVVMHYHLHLIPHIPGSPELTMTAWELRPGDMEAIRQTAEKLASAIK</sequence>
<dbReference type="RefSeq" id="WP_207681345.1">
    <property type="nucleotide sequence ID" value="NZ_CP061800.1"/>
</dbReference>
<feature type="short sequence motif" description="Histidine triad motif" evidence="2 3">
    <location>
        <begin position="97"/>
        <end position="101"/>
    </location>
</feature>
<gene>
    <name evidence="5" type="ORF">dnm_012000</name>
</gene>
<proteinExistence type="predicted"/>
<dbReference type="GO" id="GO:0009117">
    <property type="term" value="P:nucleotide metabolic process"/>
    <property type="evidence" value="ECO:0007669"/>
    <property type="project" value="TreeGrafter"/>
</dbReference>
<dbReference type="Proteomes" id="UP000663722">
    <property type="component" value="Chromosome"/>
</dbReference>
<organism evidence="5 6">
    <name type="scientific">Desulfonema magnum</name>
    <dbReference type="NCBI Taxonomy" id="45655"/>
    <lineage>
        <taxon>Bacteria</taxon>
        <taxon>Pseudomonadati</taxon>
        <taxon>Thermodesulfobacteriota</taxon>
        <taxon>Desulfobacteria</taxon>
        <taxon>Desulfobacterales</taxon>
        <taxon>Desulfococcaceae</taxon>
        <taxon>Desulfonema</taxon>
    </lineage>
</organism>
<dbReference type="PRINTS" id="PR00332">
    <property type="entry name" value="HISTRIAD"/>
</dbReference>
<feature type="domain" description="HIT" evidence="4">
    <location>
        <begin position="5"/>
        <end position="112"/>
    </location>
</feature>
<feature type="active site" description="Tele-AMP-histidine intermediate" evidence="1">
    <location>
        <position position="99"/>
    </location>
</feature>
<dbReference type="PROSITE" id="PS51084">
    <property type="entry name" value="HIT_2"/>
    <property type="match status" value="1"/>
</dbReference>
<dbReference type="InterPro" id="IPR001310">
    <property type="entry name" value="Histidine_triad_HIT"/>
</dbReference>
<evidence type="ECO:0000256" key="1">
    <source>
        <dbReference type="PIRSR" id="PIRSR601310-1"/>
    </source>
</evidence>
<dbReference type="Gene3D" id="3.30.428.10">
    <property type="entry name" value="HIT-like"/>
    <property type="match status" value="1"/>
</dbReference>
<dbReference type="InterPro" id="IPR039384">
    <property type="entry name" value="HINT"/>
</dbReference>
<accession>A0A975BHL9</accession>
<dbReference type="InterPro" id="IPR036265">
    <property type="entry name" value="HIT-like_sf"/>
</dbReference>
<name>A0A975BHL9_9BACT</name>
<evidence type="ECO:0000256" key="3">
    <source>
        <dbReference type="PROSITE-ProRule" id="PRU00464"/>
    </source>
</evidence>
<dbReference type="Pfam" id="PF01230">
    <property type="entry name" value="HIT"/>
    <property type="match status" value="1"/>
</dbReference>
<dbReference type="GO" id="GO:0003824">
    <property type="term" value="F:catalytic activity"/>
    <property type="evidence" value="ECO:0007669"/>
    <property type="project" value="InterPro"/>
</dbReference>
<dbReference type="PANTHER" id="PTHR46648">
    <property type="entry name" value="HIT FAMILY PROTEIN 1"/>
    <property type="match status" value="1"/>
</dbReference>
<protein>
    <submittedName>
        <fullName evidence="5">Histidine triad (HIT) family protein</fullName>
    </submittedName>
</protein>
<dbReference type="EMBL" id="CP061800">
    <property type="protein sequence ID" value="QTA85195.1"/>
    <property type="molecule type" value="Genomic_DNA"/>
</dbReference>
<dbReference type="AlphaFoldDB" id="A0A975BHL9"/>
<evidence type="ECO:0000313" key="6">
    <source>
        <dbReference type="Proteomes" id="UP000663722"/>
    </source>
</evidence>
<dbReference type="KEGG" id="dmm:dnm_012000"/>
<dbReference type="SUPFAM" id="SSF54197">
    <property type="entry name" value="HIT-like"/>
    <property type="match status" value="1"/>
</dbReference>
<dbReference type="InterPro" id="IPR011146">
    <property type="entry name" value="HIT-like"/>
</dbReference>
<reference evidence="5" key="1">
    <citation type="journal article" date="2021" name="Microb. Physiol.">
        <title>Proteogenomic Insights into the Physiology of Marine, Sulfate-Reducing, Filamentous Desulfonema limicola and Desulfonema magnum.</title>
        <authorList>
            <person name="Schnaars V."/>
            <person name="Wohlbrand L."/>
            <person name="Scheve S."/>
            <person name="Hinrichs C."/>
            <person name="Reinhardt R."/>
            <person name="Rabus R."/>
        </authorList>
    </citation>
    <scope>NUCLEOTIDE SEQUENCE</scope>
    <source>
        <strain evidence="5">4be13</strain>
    </source>
</reference>
<dbReference type="CDD" id="cd01277">
    <property type="entry name" value="HINT_subgroup"/>
    <property type="match status" value="1"/>
</dbReference>